<dbReference type="EMBL" id="CP117411">
    <property type="protein sequence ID" value="WCT75201.1"/>
    <property type="molecule type" value="Genomic_DNA"/>
</dbReference>
<feature type="domain" description="ABC transporter" evidence="6">
    <location>
        <begin position="255"/>
        <end position="505"/>
    </location>
</feature>
<accession>A0ABY7TQD3</accession>
<keyword evidence="4" id="KW-0547">Nucleotide-binding</keyword>
<dbReference type="Gene3D" id="3.40.50.300">
    <property type="entry name" value="P-loop containing nucleotide triphosphate hydrolases"/>
    <property type="match status" value="2"/>
</dbReference>
<dbReference type="InterPro" id="IPR013563">
    <property type="entry name" value="Oligopep_ABC_C"/>
</dbReference>
<dbReference type="GO" id="GO:0005524">
    <property type="term" value="F:ATP binding"/>
    <property type="evidence" value="ECO:0007669"/>
    <property type="project" value="UniProtKB-KW"/>
</dbReference>
<reference evidence="7 8" key="1">
    <citation type="submission" date="2023-02" db="EMBL/GenBank/DDBJ databases">
        <title>Genome sequence of Sphingomonas naphthae.</title>
        <authorList>
            <person name="Kim S."/>
            <person name="Heo J."/>
            <person name="Kwon S.-W."/>
        </authorList>
    </citation>
    <scope>NUCLEOTIDE SEQUENCE [LARGE SCALE GENOMIC DNA]</scope>
    <source>
        <strain evidence="7 8">KACC 18716</strain>
    </source>
</reference>
<dbReference type="SMART" id="SM00382">
    <property type="entry name" value="AAA"/>
    <property type="match status" value="2"/>
</dbReference>
<dbReference type="InterPro" id="IPR027417">
    <property type="entry name" value="P-loop_NTPase"/>
</dbReference>
<comment type="similarity">
    <text evidence="2">Belongs to the ABC transporter superfamily.</text>
</comment>
<dbReference type="InterPro" id="IPR003439">
    <property type="entry name" value="ABC_transporter-like_ATP-bd"/>
</dbReference>
<evidence type="ECO:0000256" key="3">
    <source>
        <dbReference type="ARBA" id="ARBA00022448"/>
    </source>
</evidence>
<evidence type="ECO:0000256" key="5">
    <source>
        <dbReference type="ARBA" id="ARBA00022840"/>
    </source>
</evidence>
<evidence type="ECO:0000256" key="2">
    <source>
        <dbReference type="ARBA" id="ARBA00005417"/>
    </source>
</evidence>
<protein>
    <submittedName>
        <fullName evidence="7">ABC transporter ATP-binding protein</fullName>
    </submittedName>
</protein>
<dbReference type="PROSITE" id="PS00211">
    <property type="entry name" value="ABC_TRANSPORTER_1"/>
    <property type="match status" value="2"/>
</dbReference>
<keyword evidence="5 7" id="KW-0067">ATP-binding</keyword>
<dbReference type="CDD" id="cd03257">
    <property type="entry name" value="ABC_NikE_OppD_transporters"/>
    <property type="match status" value="2"/>
</dbReference>
<organism evidence="7 8">
    <name type="scientific">Sphingomonas naphthae</name>
    <dbReference type="NCBI Taxonomy" id="1813468"/>
    <lineage>
        <taxon>Bacteria</taxon>
        <taxon>Pseudomonadati</taxon>
        <taxon>Pseudomonadota</taxon>
        <taxon>Alphaproteobacteria</taxon>
        <taxon>Sphingomonadales</taxon>
        <taxon>Sphingomonadaceae</taxon>
        <taxon>Sphingomonas</taxon>
    </lineage>
</organism>
<dbReference type="Pfam" id="PF00005">
    <property type="entry name" value="ABC_tran"/>
    <property type="match status" value="2"/>
</dbReference>
<evidence type="ECO:0000313" key="7">
    <source>
        <dbReference type="EMBL" id="WCT75201.1"/>
    </source>
</evidence>
<dbReference type="Proteomes" id="UP001220395">
    <property type="component" value="Chromosome"/>
</dbReference>
<dbReference type="PANTHER" id="PTHR43776">
    <property type="entry name" value="TRANSPORT ATP-BINDING PROTEIN"/>
    <property type="match status" value="1"/>
</dbReference>
<dbReference type="InterPro" id="IPR050319">
    <property type="entry name" value="ABC_transp_ATP-bind"/>
</dbReference>
<dbReference type="SUPFAM" id="SSF52540">
    <property type="entry name" value="P-loop containing nucleoside triphosphate hydrolases"/>
    <property type="match status" value="2"/>
</dbReference>
<dbReference type="PROSITE" id="PS50893">
    <property type="entry name" value="ABC_TRANSPORTER_2"/>
    <property type="match status" value="2"/>
</dbReference>
<keyword evidence="8" id="KW-1185">Reference proteome</keyword>
<keyword evidence="3" id="KW-0813">Transport</keyword>
<dbReference type="RefSeq" id="WP_273690843.1">
    <property type="nucleotide sequence ID" value="NZ_CP117411.1"/>
</dbReference>
<dbReference type="InterPro" id="IPR003593">
    <property type="entry name" value="AAA+_ATPase"/>
</dbReference>
<sequence length="529" mass="55177">MTLLAFDRVSVRYDGRIALDALSFAIAPGEIVGLIGESGSGKSTAALAAIDLLPDRAAQAGTVHRAADAPFGMIFQEPMSALNPLMTIGAQVAEAVRARAPTGRRAARAEAARLLDRVGLPTDRVPPARYPHQLSGGQRQRVGIAIALAGNPRLLIADEPTTALDATTQARIVALLVELSRERGMALLLVSHDLALVGEVSDRIVVLKDGALVEQGAAADVLGHPTMAYTRALIGSATDMPPRSAPRASSAVPLLEVRGVGRRYPARPTGWRRAAPVTALDDVGFQVMPGETVGVVGESGSGKSTLLRLVLGLDRPDTGDILLGGQPIAGARGAALRRARRTVQAVFQDPGGSLDPRQTVETIVAEPLHLLDTRPTPADRSARVGAALAQVGLDPAAADRHPHQFSGGQRQRIAIARALILGSPLVVLDEAVSALDMSVRAEILGLLCRLSDERGIAFLFVSHDLGAMRAIADRLVVMEGGRIVEQGPAADILGAPAHPYTRALIAATPDLGRVIARRVAQAASSASSP</sequence>
<name>A0ABY7TQD3_9SPHN</name>
<proteinExistence type="inferred from homology"/>
<evidence type="ECO:0000259" key="6">
    <source>
        <dbReference type="PROSITE" id="PS50893"/>
    </source>
</evidence>
<evidence type="ECO:0000313" key="8">
    <source>
        <dbReference type="Proteomes" id="UP001220395"/>
    </source>
</evidence>
<evidence type="ECO:0000256" key="4">
    <source>
        <dbReference type="ARBA" id="ARBA00022741"/>
    </source>
</evidence>
<comment type="subcellular location">
    <subcellularLocation>
        <location evidence="1">Cell inner membrane</location>
        <topology evidence="1">Peripheral membrane protein</topology>
    </subcellularLocation>
</comment>
<feature type="domain" description="ABC transporter" evidence="6">
    <location>
        <begin position="4"/>
        <end position="234"/>
    </location>
</feature>
<dbReference type="NCBIfam" id="NF007739">
    <property type="entry name" value="PRK10419.1"/>
    <property type="match status" value="2"/>
</dbReference>
<evidence type="ECO:0000256" key="1">
    <source>
        <dbReference type="ARBA" id="ARBA00004417"/>
    </source>
</evidence>
<dbReference type="NCBIfam" id="NF008453">
    <property type="entry name" value="PRK11308.1"/>
    <property type="match status" value="2"/>
</dbReference>
<dbReference type="Pfam" id="PF08352">
    <property type="entry name" value="oligo_HPY"/>
    <property type="match status" value="2"/>
</dbReference>
<dbReference type="InterPro" id="IPR017871">
    <property type="entry name" value="ABC_transporter-like_CS"/>
</dbReference>
<dbReference type="PANTHER" id="PTHR43776:SF7">
    <property type="entry name" value="D,D-DIPEPTIDE TRANSPORT ATP-BINDING PROTEIN DDPF-RELATED"/>
    <property type="match status" value="1"/>
</dbReference>
<gene>
    <name evidence="7" type="ORF">PQ455_08275</name>
</gene>